<dbReference type="InterPro" id="IPR055348">
    <property type="entry name" value="DctQ"/>
</dbReference>
<dbReference type="GO" id="GO:0015740">
    <property type="term" value="P:C4-dicarboxylate transport"/>
    <property type="evidence" value="ECO:0007669"/>
    <property type="project" value="TreeGrafter"/>
</dbReference>
<dbReference type="InterPro" id="IPR007387">
    <property type="entry name" value="TRAP_DctQ"/>
</dbReference>
<feature type="transmembrane region" description="Helical" evidence="9">
    <location>
        <begin position="44"/>
        <end position="65"/>
    </location>
</feature>
<dbReference type="GO" id="GO:0005886">
    <property type="term" value="C:plasma membrane"/>
    <property type="evidence" value="ECO:0007669"/>
    <property type="project" value="UniProtKB-SubCell"/>
</dbReference>
<evidence type="ECO:0000256" key="4">
    <source>
        <dbReference type="ARBA" id="ARBA00022519"/>
    </source>
</evidence>
<name>A0A3P3DEX3_9RHOB</name>
<feature type="domain" description="Tripartite ATP-independent periplasmic transporters DctQ component" evidence="10">
    <location>
        <begin position="26"/>
        <end position="156"/>
    </location>
</feature>
<evidence type="ECO:0000313" key="12">
    <source>
        <dbReference type="Proteomes" id="UP000282125"/>
    </source>
</evidence>
<evidence type="ECO:0000256" key="3">
    <source>
        <dbReference type="ARBA" id="ARBA00022475"/>
    </source>
</evidence>
<dbReference type="GO" id="GO:0022857">
    <property type="term" value="F:transmembrane transporter activity"/>
    <property type="evidence" value="ECO:0007669"/>
    <property type="project" value="UniProtKB-UniRule"/>
</dbReference>
<dbReference type="Proteomes" id="UP000282125">
    <property type="component" value="Unassembled WGS sequence"/>
</dbReference>
<evidence type="ECO:0000313" key="11">
    <source>
        <dbReference type="EMBL" id="RRH72404.1"/>
    </source>
</evidence>
<evidence type="ECO:0000256" key="9">
    <source>
        <dbReference type="RuleBase" id="RU369079"/>
    </source>
</evidence>
<keyword evidence="7 9" id="KW-0472">Membrane</keyword>
<dbReference type="EMBL" id="RRAZ01000024">
    <property type="protein sequence ID" value="RRH72404.1"/>
    <property type="molecule type" value="Genomic_DNA"/>
</dbReference>
<keyword evidence="6 9" id="KW-1133">Transmembrane helix</keyword>
<dbReference type="PANTHER" id="PTHR35011:SF10">
    <property type="entry name" value="TRAP TRANSPORTER SMALL PERMEASE PROTEIN"/>
    <property type="match status" value="1"/>
</dbReference>
<keyword evidence="3" id="KW-1003">Cell membrane</keyword>
<comment type="function">
    <text evidence="9">Part of the tripartite ATP-independent periplasmic (TRAP) transport system.</text>
</comment>
<keyword evidence="5 9" id="KW-0812">Transmembrane</keyword>
<comment type="subcellular location">
    <subcellularLocation>
        <location evidence="1 9">Cell inner membrane</location>
        <topology evidence="1 9">Multi-pass membrane protein</topology>
    </subcellularLocation>
</comment>
<reference evidence="11 12" key="1">
    <citation type="submission" date="2018-11" db="EMBL/GenBank/DDBJ databases">
        <title>Gemmobacter sp. nov., YIM 102744-1 draft genome.</title>
        <authorList>
            <person name="Li G."/>
            <person name="Jiang Y."/>
        </authorList>
    </citation>
    <scope>NUCLEOTIDE SEQUENCE [LARGE SCALE GENOMIC DNA]</scope>
    <source>
        <strain evidence="11 12">YIM 102744-1</strain>
    </source>
</reference>
<evidence type="ECO:0000256" key="8">
    <source>
        <dbReference type="ARBA" id="ARBA00038436"/>
    </source>
</evidence>
<evidence type="ECO:0000259" key="10">
    <source>
        <dbReference type="Pfam" id="PF04290"/>
    </source>
</evidence>
<comment type="subunit">
    <text evidence="9">The complex comprises the extracytoplasmic solute receptor protein and the two transmembrane proteins.</text>
</comment>
<keyword evidence="12" id="KW-1185">Reference proteome</keyword>
<keyword evidence="4 9" id="KW-0997">Cell inner membrane</keyword>
<dbReference type="AlphaFoldDB" id="A0A3P3DEX3"/>
<dbReference type="Pfam" id="PF04290">
    <property type="entry name" value="DctQ"/>
    <property type="match status" value="1"/>
</dbReference>
<feature type="transmembrane region" description="Helical" evidence="9">
    <location>
        <begin position="131"/>
        <end position="153"/>
    </location>
</feature>
<evidence type="ECO:0000256" key="1">
    <source>
        <dbReference type="ARBA" id="ARBA00004429"/>
    </source>
</evidence>
<dbReference type="RefSeq" id="WP_124965871.1">
    <property type="nucleotide sequence ID" value="NZ_RRAZ01000024.1"/>
</dbReference>
<feature type="transmembrane region" description="Helical" evidence="9">
    <location>
        <begin position="93"/>
        <end position="111"/>
    </location>
</feature>
<protein>
    <recommendedName>
        <fullName evidence="9">TRAP transporter small permease protein</fullName>
    </recommendedName>
</protein>
<organism evidence="11 12">
    <name type="scientific">Falsigemmobacter faecalis</name>
    <dbReference type="NCBI Taxonomy" id="2488730"/>
    <lineage>
        <taxon>Bacteria</taxon>
        <taxon>Pseudomonadati</taxon>
        <taxon>Pseudomonadota</taxon>
        <taxon>Alphaproteobacteria</taxon>
        <taxon>Rhodobacterales</taxon>
        <taxon>Paracoccaceae</taxon>
        <taxon>Falsigemmobacter</taxon>
    </lineage>
</organism>
<proteinExistence type="inferred from homology"/>
<comment type="caution">
    <text evidence="11">The sequence shown here is derived from an EMBL/GenBank/DDBJ whole genome shotgun (WGS) entry which is preliminary data.</text>
</comment>
<evidence type="ECO:0000256" key="6">
    <source>
        <dbReference type="ARBA" id="ARBA00022989"/>
    </source>
</evidence>
<dbReference type="PANTHER" id="PTHR35011">
    <property type="entry name" value="2,3-DIKETO-L-GULONATE TRAP TRANSPORTER SMALL PERMEASE PROTEIN YIAM"/>
    <property type="match status" value="1"/>
</dbReference>
<feature type="transmembrane region" description="Helical" evidence="9">
    <location>
        <begin position="12"/>
        <end position="32"/>
    </location>
</feature>
<keyword evidence="2 9" id="KW-0813">Transport</keyword>
<sequence length="172" mass="18920">MTLLWTIATRVTRLGTILGGIAIAMMMLHVSFDVLSRHLFNSPLPGTLTMVTYYYMIIATFVPLAHAEHKRAHISVEVLTERLPQRLQHHLQGWMYLATGCVTGLLAWRSATDAMKAMKLGASQVQGAETIAVWPAYFALPFGAGLMTLLLALRFAAYLTGRSETLETEAAA</sequence>
<accession>A0A3P3DEX3</accession>
<comment type="similarity">
    <text evidence="8 9">Belongs to the TRAP transporter small permease family.</text>
</comment>
<evidence type="ECO:0000256" key="7">
    <source>
        <dbReference type="ARBA" id="ARBA00023136"/>
    </source>
</evidence>
<dbReference type="OrthoDB" id="4250245at2"/>
<gene>
    <name evidence="11" type="ORF">EG244_14940</name>
</gene>
<evidence type="ECO:0000256" key="5">
    <source>
        <dbReference type="ARBA" id="ARBA00022692"/>
    </source>
</evidence>
<evidence type="ECO:0000256" key="2">
    <source>
        <dbReference type="ARBA" id="ARBA00022448"/>
    </source>
</evidence>